<dbReference type="PANTHER" id="PTHR27006">
    <property type="entry name" value="PROMASTIGOTE SURFACE ANTIGEN PROTEIN PSA"/>
    <property type="match status" value="1"/>
</dbReference>
<dbReference type="InterPro" id="IPR011009">
    <property type="entry name" value="Kinase-like_dom_sf"/>
</dbReference>
<feature type="non-terminal residue" evidence="1">
    <location>
        <position position="300"/>
    </location>
</feature>
<dbReference type="Proteomes" id="UP001314170">
    <property type="component" value="Unassembled WGS sequence"/>
</dbReference>
<sequence>AWNLWKEDKAMELLDQTLSKTCNINEFVKCVNVGLLCVQEDPSDRPTISNILFMLGTETPTLPDPKQPAFVVRRCQSSRASASSSNEDWTNRFRLNVLGPGAWLSAGLCYQARPILGFLGFKMPIHVCFPKAAPVYTFQHTVGLKRGGSVQPSDKVGKKMQKMASTWAEKDLTLTLVLNEEVRINHRRNLREKAKSKSAKVHMKGKSMKKEINDITVKEEEEKLALKKQVCNLHETFVAAGNNISSLDKAIAAIAYQNDNYNLSNTIVIVQNNIYNLNTILVTAQNNLNEAFATTAAQNT</sequence>
<name>A0AAV1SHQ3_9ROSI</name>
<comment type="caution">
    <text evidence="1">The sequence shown here is derived from an EMBL/GenBank/DDBJ whole genome shotgun (WGS) entry which is preliminary data.</text>
</comment>
<keyword evidence="2" id="KW-1185">Reference proteome</keyword>
<dbReference type="AlphaFoldDB" id="A0AAV1SHQ3"/>
<organism evidence="1 2">
    <name type="scientific">Dovyalis caffra</name>
    <dbReference type="NCBI Taxonomy" id="77055"/>
    <lineage>
        <taxon>Eukaryota</taxon>
        <taxon>Viridiplantae</taxon>
        <taxon>Streptophyta</taxon>
        <taxon>Embryophyta</taxon>
        <taxon>Tracheophyta</taxon>
        <taxon>Spermatophyta</taxon>
        <taxon>Magnoliopsida</taxon>
        <taxon>eudicotyledons</taxon>
        <taxon>Gunneridae</taxon>
        <taxon>Pentapetalae</taxon>
        <taxon>rosids</taxon>
        <taxon>fabids</taxon>
        <taxon>Malpighiales</taxon>
        <taxon>Salicaceae</taxon>
        <taxon>Flacourtieae</taxon>
        <taxon>Dovyalis</taxon>
    </lineage>
</organism>
<gene>
    <name evidence="1" type="ORF">DCAF_LOCUS22724</name>
</gene>
<dbReference type="PANTHER" id="PTHR27006:SF562">
    <property type="entry name" value="REPEAT TRANSMEMBRANE PROTEIN KINASE, PUTATIVE-RELATED"/>
    <property type="match status" value="1"/>
</dbReference>
<accession>A0AAV1SHQ3</accession>
<proteinExistence type="predicted"/>
<feature type="non-terminal residue" evidence="1">
    <location>
        <position position="1"/>
    </location>
</feature>
<evidence type="ECO:0000313" key="2">
    <source>
        <dbReference type="Proteomes" id="UP001314170"/>
    </source>
</evidence>
<evidence type="ECO:0000313" key="1">
    <source>
        <dbReference type="EMBL" id="CAK7350000.1"/>
    </source>
</evidence>
<dbReference type="SUPFAM" id="SSF56112">
    <property type="entry name" value="Protein kinase-like (PK-like)"/>
    <property type="match status" value="1"/>
</dbReference>
<protein>
    <submittedName>
        <fullName evidence="1">Uncharacterized protein</fullName>
    </submittedName>
</protein>
<dbReference type="EMBL" id="CAWUPB010001178">
    <property type="protein sequence ID" value="CAK7350000.1"/>
    <property type="molecule type" value="Genomic_DNA"/>
</dbReference>
<reference evidence="1 2" key="1">
    <citation type="submission" date="2024-01" db="EMBL/GenBank/DDBJ databases">
        <authorList>
            <person name="Waweru B."/>
        </authorList>
    </citation>
    <scope>NUCLEOTIDE SEQUENCE [LARGE SCALE GENOMIC DNA]</scope>
</reference>
<dbReference type="Gene3D" id="1.10.510.10">
    <property type="entry name" value="Transferase(Phosphotransferase) domain 1"/>
    <property type="match status" value="1"/>
</dbReference>